<sequence>MSNLVQVSDGVAKEVIRPGCGYIPQRGSTITVHCTGCLTNPFKKFWSTRDPGQQPFTFQVGMGKVIRGWDEACLAMQLGEVARILIRSDKGYGSQGFPAWGIHPNADLLFEIEILCIQ</sequence>
<evidence type="ECO:0000256" key="2">
    <source>
        <dbReference type="ARBA" id="ARBA00013194"/>
    </source>
</evidence>
<dbReference type="EC" id="5.2.1.8" evidence="2 5"/>
<accession>A0A8X6WNT0</accession>
<dbReference type="Proteomes" id="UP000886998">
    <property type="component" value="Unassembled WGS sequence"/>
</dbReference>
<name>A0A8X6WNT0_9ARAC</name>
<evidence type="ECO:0000259" key="6">
    <source>
        <dbReference type="PROSITE" id="PS50059"/>
    </source>
</evidence>
<dbReference type="OrthoDB" id="1902587at2759"/>
<dbReference type="EMBL" id="BMAV01000521">
    <property type="protein sequence ID" value="GFY37842.1"/>
    <property type="molecule type" value="Genomic_DNA"/>
</dbReference>
<proteinExistence type="predicted"/>
<reference evidence="7" key="1">
    <citation type="submission" date="2020-08" db="EMBL/GenBank/DDBJ databases">
        <title>Multicomponent nature underlies the extraordinary mechanical properties of spider dragline silk.</title>
        <authorList>
            <person name="Kono N."/>
            <person name="Nakamura H."/>
            <person name="Mori M."/>
            <person name="Yoshida Y."/>
            <person name="Ohtoshi R."/>
            <person name="Malay A.D."/>
            <person name="Moran D.A.P."/>
            <person name="Tomita M."/>
            <person name="Numata K."/>
            <person name="Arakawa K."/>
        </authorList>
    </citation>
    <scope>NUCLEOTIDE SEQUENCE</scope>
</reference>
<keyword evidence="4 5" id="KW-0413">Isomerase</keyword>
<protein>
    <recommendedName>
        <fullName evidence="2 5">peptidylprolyl isomerase</fullName>
        <ecNumber evidence="2 5">5.2.1.8</ecNumber>
    </recommendedName>
</protein>
<feature type="domain" description="PPIase FKBP-type" evidence="6">
    <location>
        <begin position="27"/>
        <end position="118"/>
    </location>
</feature>
<evidence type="ECO:0000313" key="8">
    <source>
        <dbReference type="Proteomes" id="UP000886998"/>
    </source>
</evidence>
<dbReference type="PROSITE" id="PS50059">
    <property type="entry name" value="FKBP_PPIASE"/>
    <property type="match status" value="1"/>
</dbReference>
<dbReference type="GO" id="GO:0005737">
    <property type="term" value="C:cytoplasm"/>
    <property type="evidence" value="ECO:0007669"/>
    <property type="project" value="TreeGrafter"/>
</dbReference>
<gene>
    <name evidence="7" type="primary">FKBP12</name>
    <name evidence="7" type="ORF">TNIN_144921</name>
</gene>
<evidence type="ECO:0000313" key="7">
    <source>
        <dbReference type="EMBL" id="GFY37842.1"/>
    </source>
</evidence>
<dbReference type="PANTHER" id="PTHR10516:SF443">
    <property type="entry name" value="FK506-BINDING PROTEIN 59-RELATED"/>
    <property type="match status" value="1"/>
</dbReference>
<dbReference type="AlphaFoldDB" id="A0A8X6WNT0"/>
<dbReference type="SUPFAM" id="SSF54534">
    <property type="entry name" value="FKBP-like"/>
    <property type="match status" value="1"/>
</dbReference>
<dbReference type="GO" id="GO:0003755">
    <property type="term" value="F:peptidyl-prolyl cis-trans isomerase activity"/>
    <property type="evidence" value="ECO:0007669"/>
    <property type="project" value="UniProtKB-KW"/>
</dbReference>
<evidence type="ECO:0000256" key="3">
    <source>
        <dbReference type="ARBA" id="ARBA00023110"/>
    </source>
</evidence>
<dbReference type="Pfam" id="PF00254">
    <property type="entry name" value="FKBP_C"/>
    <property type="match status" value="1"/>
</dbReference>
<evidence type="ECO:0000256" key="1">
    <source>
        <dbReference type="ARBA" id="ARBA00000971"/>
    </source>
</evidence>
<keyword evidence="3 5" id="KW-0697">Rotamase</keyword>
<evidence type="ECO:0000256" key="4">
    <source>
        <dbReference type="ARBA" id="ARBA00023235"/>
    </source>
</evidence>
<dbReference type="InterPro" id="IPR050689">
    <property type="entry name" value="FKBP-type_PPIase"/>
</dbReference>
<organism evidence="7 8">
    <name type="scientific">Trichonephila inaurata madagascariensis</name>
    <dbReference type="NCBI Taxonomy" id="2747483"/>
    <lineage>
        <taxon>Eukaryota</taxon>
        <taxon>Metazoa</taxon>
        <taxon>Ecdysozoa</taxon>
        <taxon>Arthropoda</taxon>
        <taxon>Chelicerata</taxon>
        <taxon>Arachnida</taxon>
        <taxon>Araneae</taxon>
        <taxon>Araneomorphae</taxon>
        <taxon>Entelegynae</taxon>
        <taxon>Araneoidea</taxon>
        <taxon>Nephilidae</taxon>
        <taxon>Trichonephila</taxon>
        <taxon>Trichonephila inaurata</taxon>
    </lineage>
</organism>
<dbReference type="InterPro" id="IPR001179">
    <property type="entry name" value="PPIase_FKBP_dom"/>
</dbReference>
<evidence type="ECO:0000256" key="5">
    <source>
        <dbReference type="PROSITE-ProRule" id="PRU00277"/>
    </source>
</evidence>
<comment type="caution">
    <text evidence="7">The sequence shown here is derived from an EMBL/GenBank/DDBJ whole genome shotgun (WGS) entry which is preliminary data.</text>
</comment>
<dbReference type="PANTHER" id="PTHR10516">
    <property type="entry name" value="PEPTIDYL-PROLYL CIS-TRANS ISOMERASE"/>
    <property type="match status" value="1"/>
</dbReference>
<dbReference type="InterPro" id="IPR046357">
    <property type="entry name" value="PPIase_dom_sf"/>
</dbReference>
<keyword evidence="8" id="KW-1185">Reference proteome</keyword>
<dbReference type="Gene3D" id="3.10.50.40">
    <property type="match status" value="1"/>
</dbReference>
<comment type="catalytic activity">
    <reaction evidence="1 5">
        <text>[protein]-peptidylproline (omega=180) = [protein]-peptidylproline (omega=0)</text>
        <dbReference type="Rhea" id="RHEA:16237"/>
        <dbReference type="Rhea" id="RHEA-COMP:10747"/>
        <dbReference type="Rhea" id="RHEA-COMP:10748"/>
        <dbReference type="ChEBI" id="CHEBI:83833"/>
        <dbReference type="ChEBI" id="CHEBI:83834"/>
        <dbReference type="EC" id="5.2.1.8"/>
    </reaction>
</comment>